<reference evidence="2 3" key="1">
    <citation type="submission" date="2020-08" db="EMBL/GenBank/DDBJ databases">
        <title>Genomic Encyclopedia of Type Strains, Phase IV (KMG-V): Genome sequencing to study the core and pangenomes of soil and plant-associated prokaryotes.</title>
        <authorList>
            <person name="Whitman W."/>
        </authorList>
    </citation>
    <scope>NUCLEOTIDE SEQUENCE [LARGE SCALE GENOMIC DNA]</scope>
    <source>
        <strain evidence="2 3">JPY158</strain>
    </source>
</reference>
<proteinExistence type="predicted"/>
<gene>
    <name evidence="2" type="ORF">HDG40_004962</name>
</gene>
<keyword evidence="2" id="KW-0238">DNA-binding</keyword>
<sequence length="382" mass="41706">MGTDNIHLAIQRIYEAVLAPQAWEEAAASIVTAIGADWGFLIATQGGVTALSVSAGLEPVLARGLQREFQNRLPQWIKNIPVGTPRRQSSEISDSEFKRTHIYNEVVKPANMFYGLVLPVSHSDTRQVYFSAGRHLGARDFGEGDLSAAAMIAPHLTAALNARSHMVSADLRANGAFDLLMRLNIGVVLLESEARPVFVNRYAEALCEPHDGLIINHQEVSALVLSDAKSLRDTIACATDINGDRSNLTIGRLTMRASPRCYVSRRSPRLPLIVRAIPVMPPESLGGISPLVCTALLIFDPERPVEVNQSDVAKTFGLTPREAEFAALPARGHDVDEAALMMGIKSETAREYLKDIEGKTQTHRQSQLVSLLLRGGTDIFRE</sequence>
<dbReference type="Proteomes" id="UP000592780">
    <property type="component" value="Unassembled WGS sequence"/>
</dbReference>
<dbReference type="InterPro" id="IPR000792">
    <property type="entry name" value="Tscrpt_reg_LuxR_C"/>
</dbReference>
<comment type="caution">
    <text evidence="2">The sequence shown here is derived from an EMBL/GenBank/DDBJ whole genome shotgun (WGS) entry which is preliminary data.</text>
</comment>
<dbReference type="Gene3D" id="1.10.10.10">
    <property type="entry name" value="Winged helix-like DNA-binding domain superfamily/Winged helix DNA-binding domain"/>
    <property type="match status" value="1"/>
</dbReference>
<dbReference type="InterPro" id="IPR016032">
    <property type="entry name" value="Sig_transdc_resp-reg_C-effctor"/>
</dbReference>
<dbReference type="AlphaFoldDB" id="A0A7W8QBE0"/>
<evidence type="ECO:0000259" key="1">
    <source>
        <dbReference type="SMART" id="SM00421"/>
    </source>
</evidence>
<feature type="domain" description="HTH luxR-type" evidence="1">
    <location>
        <begin position="315"/>
        <end position="372"/>
    </location>
</feature>
<dbReference type="RefSeq" id="WP_184131642.1">
    <property type="nucleotide sequence ID" value="NZ_JACHDD010000008.1"/>
</dbReference>
<evidence type="ECO:0000313" key="2">
    <source>
        <dbReference type="EMBL" id="MBB5426783.1"/>
    </source>
</evidence>
<evidence type="ECO:0000313" key="3">
    <source>
        <dbReference type="Proteomes" id="UP000592780"/>
    </source>
</evidence>
<dbReference type="EMBL" id="JACHDD010000008">
    <property type="protein sequence ID" value="MBB5426783.1"/>
    <property type="molecule type" value="Genomic_DNA"/>
</dbReference>
<dbReference type="InterPro" id="IPR036388">
    <property type="entry name" value="WH-like_DNA-bd_sf"/>
</dbReference>
<dbReference type="GO" id="GO:0006355">
    <property type="term" value="P:regulation of DNA-templated transcription"/>
    <property type="evidence" value="ECO:0007669"/>
    <property type="project" value="InterPro"/>
</dbReference>
<accession>A0A7W8QBE0</accession>
<organism evidence="2 3">
    <name type="scientific">Paraburkholderia atlantica</name>
    <dbReference type="NCBI Taxonomy" id="2654982"/>
    <lineage>
        <taxon>Bacteria</taxon>
        <taxon>Pseudomonadati</taxon>
        <taxon>Pseudomonadota</taxon>
        <taxon>Betaproteobacteria</taxon>
        <taxon>Burkholderiales</taxon>
        <taxon>Burkholderiaceae</taxon>
        <taxon>Paraburkholderia</taxon>
    </lineage>
</organism>
<dbReference type="GO" id="GO:0003677">
    <property type="term" value="F:DNA binding"/>
    <property type="evidence" value="ECO:0007669"/>
    <property type="project" value="UniProtKB-KW"/>
</dbReference>
<dbReference type="SMART" id="SM00421">
    <property type="entry name" value="HTH_LUXR"/>
    <property type="match status" value="1"/>
</dbReference>
<name>A0A7W8QBE0_PARAM</name>
<dbReference type="SUPFAM" id="SSF46894">
    <property type="entry name" value="C-terminal effector domain of the bipartite response regulators"/>
    <property type="match status" value="1"/>
</dbReference>
<protein>
    <submittedName>
        <fullName evidence="2">DNA-binding CsgD family transcriptional regulator</fullName>
    </submittedName>
</protein>
<keyword evidence="3" id="KW-1185">Reference proteome</keyword>